<sequence>PQRIDKSLLIMAQTPQYSYSPPPNEMPLYEALFAAADRQNAGYITGHSAVEFLSLSKLPVDLLKTIWTMADTNPSNNMLDKKKFIVAVRLIQLFQNGKRPMDAELRLGQGETVRPPFFEGVQFPPSGGQVLQQQEVGTPQFPKQQHQQQQQHHQQQQVPHSQPHSMPTPQQSPLRHAQPPIQLQPPPTPSLALTIQDPYTMNPAEQSRYAALFPSYAQDGYVYGPQAVELFSKSGMDRAHLKTIWSMCDVPVDNKLDLMEFCVAMHLIVCVTKKGLGMPEELPGSLRGFVGEGRGQPQGGAVGQQNQQPQPQGGMMQLGMGQGQMGGQPQQQPQLQQSQVTGPGSPGGIPSPDKIGVFSMGSQQGGGIPPPPLEHGGMYGMQQQQYSMPPPPQQQHQQHMHAMGQGNMPHQHHQMGGHVEPSSIPGGPTAAGGETVDDAFAGLSNSPVDDVDEYSVIVGGSTAGGGMNQVGGANGPSAGMSAMGAGMNSIQQSSAPPVHTQQMHHSPVPPQRNHQRIPNPSVAIHAQHSTPASPKVPPPKTQYKPASPPALQSRSHQHEQRSFKPTRKDQEEDEDFNSELEKLRSAHQKLQAEVISLRARANLFSDEEQETQSEIRHLAAGIAELSMELSGLKDQVAESKAKLADALVMLKSQNEKKASLEGAIKDTREINNALVSATEAVIEANEAMMKEHAYAVAATAKAAEASALTAEPTQTDDFFSWDAAPAPVPITVTQTHSRGMSDISHSYGHNWGTDDSSAQVNSPPTENRTEDVSKKVEDIQSVYSTHTAHTTNTGIQSMMPPANTGMQMAPFGGYQGDQPVGGGSSSFFPVVPGPGAAASQTPMPSIAPAPVMTTGGSNYGMDLMGMGSMTPMGGAIPSGNLNAFSTPAPAPPAKVASPSVAEVESIRKEALNVEKSFRESMNLVETLSEEVEKLEAAAKKAEEELQAVEKKKGSFVAGKSKKKKEVAAAQEHATAEREKVIVARQQLVAAQKEAESTRKLADELRQKSEQAELEAATAASLEPAEANTTSNGYYGAAMGNNSNSLGMGVLGENPSQGGYNNPFAM</sequence>
<organism evidence="4 5">
    <name type="scientific">Cyclotella cryptica</name>
    <dbReference type="NCBI Taxonomy" id="29204"/>
    <lineage>
        <taxon>Eukaryota</taxon>
        <taxon>Sar</taxon>
        <taxon>Stramenopiles</taxon>
        <taxon>Ochrophyta</taxon>
        <taxon>Bacillariophyta</taxon>
        <taxon>Coscinodiscophyceae</taxon>
        <taxon>Thalassiosirophycidae</taxon>
        <taxon>Stephanodiscales</taxon>
        <taxon>Stephanodiscaceae</taxon>
        <taxon>Cyclotella</taxon>
    </lineage>
</organism>
<dbReference type="InterPro" id="IPR011992">
    <property type="entry name" value="EF-hand-dom_pair"/>
</dbReference>
<feature type="compositionally biased region" description="Polar residues" evidence="2">
    <location>
        <begin position="490"/>
        <end position="504"/>
    </location>
</feature>
<dbReference type="Gene3D" id="1.10.238.10">
    <property type="entry name" value="EF-hand"/>
    <property type="match status" value="2"/>
</dbReference>
<proteinExistence type="predicted"/>
<evidence type="ECO:0000256" key="2">
    <source>
        <dbReference type="SAM" id="MobiDB-lite"/>
    </source>
</evidence>
<dbReference type="EMBL" id="JABMIG020000154">
    <property type="protein sequence ID" value="KAL3788591.1"/>
    <property type="molecule type" value="Genomic_DNA"/>
</dbReference>
<protein>
    <recommendedName>
        <fullName evidence="3">EH domain-containing protein</fullName>
    </recommendedName>
</protein>
<feature type="region of interest" description="Disordered" evidence="2">
    <location>
        <begin position="135"/>
        <end position="195"/>
    </location>
</feature>
<feature type="region of interest" description="Disordered" evidence="2">
    <location>
        <begin position="285"/>
        <end position="370"/>
    </location>
</feature>
<evidence type="ECO:0000256" key="1">
    <source>
        <dbReference type="SAM" id="Coils"/>
    </source>
</evidence>
<feature type="region of interest" description="Disordered" evidence="2">
    <location>
        <begin position="468"/>
        <end position="579"/>
    </location>
</feature>
<feature type="compositionally biased region" description="Low complexity" evidence="2">
    <location>
        <begin position="475"/>
        <end position="489"/>
    </location>
</feature>
<evidence type="ECO:0000313" key="5">
    <source>
        <dbReference type="Proteomes" id="UP001516023"/>
    </source>
</evidence>
<keyword evidence="1" id="KW-0175">Coiled coil</keyword>
<name>A0ABD3PLF5_9STRA</name>
<feature type="region of interest" description="Disordered" evidence="2">
    <location>
        <begin position="746"/>
        <end position="773"/>
    </location>
</feature>
<feature type="compositionally biased region" description="Polar residues" evidence="2">
    <location>
        <begin position="753"/>
        <end position="766"/>
    </location>
</feature>
<dbReference type="CDD" id="cd00052">
    <property type="entry name" value="EH"/>
    <property type="match status" value="2"/>
</dbReference>
<feature type="compositionally biased region" description="Low complexity" evidence="2">
    <location>
        <begin position="327"/>
        <end position="352"/>
    </location>
</feature>
<dbReference type="Pfam" id="PF12763">
    <property type="entry name" value="EH"/>
    <property type="match status" value="2"/>
</dbReference>
<dbReference type="SUPFAM" id="SSF47473">
    <property type="entry name" value="EF-hand"/>
    <property type="match status" value="2"/>
</dbReference>
<reference evidence="4 5" key="1">
    <citation type="journal article" date="2020" name="G3 (Bethesda)">
        <title>Improved Reference Genome for Cyclotella cryptica CCMP332, a Model for Cell Wall Morphogenesis, Salinity Adaptation, and Lipid Production in Diatoms (Bacillariophyta).</title>
        <authorList>
            <person name="Roberts W.R."/>
            <person name="Downey K.M."/>
            <person name="Ruck E.C."/>
            <person name="Traller J.C."/>
            <person name="Alverson A.J."/>
        </authorList>
    </citation>
    <scope>NUCLEOTIDE SEQUENCE [LARGE SCALE GENOMIC DNA]</scope>
    <source>
        <strain evidence="4 5">CCMP332</strain>
    </source>
</reference>
<gene>
    <name evidence="4" type="ORF">HJC23_005250</name>
</gene>
<dbReference type="PANTHER" id="PTHR11216:SF174">
    <property type="entry name" value="GH06923P"/>
    <property type="match status" value="1"/>
</dbReference>
<dbReference type="AlphaFoldDB" id="A0ABD3PLF5"/>
<dbReference type="PANTHER" id="PTHR11216">
    <property type="entry name" value="EH DOMAIN"/>
    <property type="match status" value="1"/>
</dbReference>
<dbReference type="InterPro" id="IPR000261">
    <property type="entry name" value="EH_dom"/>
</dbReference>
<evidence type="ECO:0000259" key="3">
    <source>
        <dbReference type="PROSITE" id="PS50031"/>
    </source>
</evidence>
<dbReference type="SMART" id="SM00027">
    <property type="entry name" value="EH"/>
    <property type="match status" value="2"/>
</dbReference>
<dbReference type="PROSITE" id="PS50031">
    <property type="entry name" value="EH"/>
    <property type="match status" value="2"/>
</dbReference>
<feature type="domain" description="EH" evidence="3">
    <location>
        <begin position="205"/>
        <end position="286"/>
    </location>
</feature>
<feature type="non-terminal residue" evidence="4">
    <location>
        <position position="1"/>
    </location>
</feature>
<feature type="domain" description="EH" evidence="3">
    <location>
        <begin position="25"/>
        <end position="85"/>
    </location>
</feature>
<feature type="coiled-coil region" evidence="1">
    <location>
        <begin position="987"/>
        <end position="1021"/>
    </location>
</feature>
<comment type="caution">
    <text evidence="4">The sequence shown here is derived from an EMBL/GenBank/DDBJ whole genome shotgun (WGS) entry which is preliminary data.</text>
</comment>
<dbReference type="Proteomes" id="UP001516023">
    <property type="component" value="Unassembled WGS sequence"/>
</dbReference>
<feature type="coiled-coil region" evidence="1">
    <location>
        <begin position="917"/>
        <end position="951"/>
    </location>
</feature>
<keyword evidence="5" id="KW-1185">Reference proteome</keyword>
<feature type="compositionally biased region" description="Low complexity" evidence="2">
    <location>
        <begin position="303"/>
        <end position="319"/>
    </location>
</feature>
<evidence type="ECO:0000313" key="4">
    <source>
        <dbReference type="EMBL" id="KAL3788591.1"/>
    </source>
</evidence>
<accession>A0ABD3PLF5</accession>
<feature type="compositionally biased region" description="Low complexity" evidence="2">
    <location>
        <begin position="139"/>
        <end position="164"/>
    </location>
</feature>
<feature type="compositionally biased region" description="Gly residues" evidence="2">
    <location>
        <begin position="290"/>
        <end position="302"/>
    </location>
</feature>
<feature type="compositionally biased region" description="Basic and acidic residues" evidence="2">
    <location>
        <begin position="556"/>
        <end position="570"/>
    </location>
</feature>